<dbReference type="OrthoDB" id="5600789at2"/>
<sequence>MAKSKQSAVSDRTKEEAMQVAKSTQKPGQTKEQTKLIAQGIQKGIDQYKKQQKAKSRELDKQRKKKIQNAVADSDDVEVDIPTAGSKLPWILLLLSWALFIAYVMFV</sequence>
<accession>A0A3P1SQI3</accession>
<organism evidence="3 4">
    <name type="scientific">Amphritea balenae</name>
    <dbReference type="NCBI Taxonomy" id="452629"/>
    <lineage>
        <taxon>Bacteria</taxon>
        <taxon>Pseudomonadati</taxon>
        <taxon>Pseudomonadota</taxon>
        <taxon>Gammaproteobacteria</taxon>
        <taxon>Oceanospirillales</taxon>
        <taxon>Oceanospirillaceae</taxon>
        <taxon>Amphritea</taxon>
    </lineage>
</organism>
<reference evidence="3 4" key="1">
    <citation type="submission" date="2018-11" db="EMBL/GenBank/DDBJ databases">
        <title>The draft genome sequence of Amphritea balenae JAMM 1525T.</title>
        <authorList>
            <person name="Fang Z."/>
            <person name="Zhang Y."/>
            <person name="Han X."/>
        </authorList>
    </citation>
    <scope>NUCLEOTIDE SEQUENCE [LARGE SCALE GENOMIC DNA]</scope>
    <source>
        <strain evidence="3 4">JAMM 1525</strain>
    </source>
</reference>
<feature type="compositionally biased region" description="Polar residues" evidence="1">
    <location>
        <begin position="1"/>
        <end position="10"/>
    </location>
</feature>
<keyword evidence="2" id="KW-1133">Transmembrane helix</keyword>
<protein>
    <submittedName>
        <fullName evidence="3">DUF2956 domain-containing protein</fullName>
    </submittedName>
</protein>
<keyword evidence="2" id="KW-0812">Transmembrane</keyword>
<evidence type="ECO:0000256" key="2">
    <source>
        <dbReference type="SAM" id="Phobius"/>
    </source>
</evidence>
<feature type="compositionally biased region" description="Polar residues" evidence="1">
    <location>
        <begin position="21"/>
        <end position="31"/>
    </location>
</feature>
<dbReference type="Pfam" id="PF11169">
    <property type="entry name" value="DUF2956"/>
    <property type="match status" value="1"/>
</dbReference>
<evidence type="ECO:0000313" key="4">
    <source>
        <dbReference type="Proteomes" id="UP000267535"/>
    </source>
</evidence>
<keyword evidence="4" id="KW-1185">Reference proteome</keyword>
<keyword evidence="2" id="KW-0472">Membrane</keyword>
<name>A0A3P1SQI3_9GAMM</name>
<evidence type="ECO:0000313" key="3">
    <source>
        <dbReference type="EMBL" id="RRC99426.1"/>
    </source>
</evidence>
<feature type="transmembrane region" description="Helical" evidence="2">
    <location>
        <begin position="88"/>
        <end position="106"/>
    </location>
</feature>
<evidence type="ECO:0000256" key="1">
    <source>
        <dbReference type="SAM" id="MobiDB-lite"/>
    </source>
</evidence>
<feature type="region of interest" description="Disordered" evidence="1">
    <location>
        <begin position="1"/>
        <end position="71"/>
    </location>
</feature>
<comment type="caution">
    <text evidence="3">The sequence shown here is derived from an EMBL/GenBank/DDBJ whole genome shotgun (WGS) entry which is preliminary data.</text>
</comment>
<dbReference type="AlphaFoldDB" id="A0A3P1SQI3"/>
<gene>
    <name evidence="3" type="ORF">EHS89_10630</name>
</gene>
<dbReference type="EMBL" id="RQXV01000005">
    <property type="protein sequence ID" value="RRC99426.1"/>
    <property type="molecule type" value="Genomic_DNA"/>
</dbReference>
<dbReference type="InterPro" id="IPR021339">
    <property type="entry name" value="DUF2956"/>
</dbReference>
<dbReference type="Proteomes" id="UP000267535">
    <property type="component" value="Unassembled WGS sequence"/>
</dbReference>
<proteinExistence type="predicted"/>